<evidence type="ECO:0000313" key="2">
    <source>
        <dbReference type="Proteomes" id="UP000188388"/>
    </source>
</evidence>
<accession>A0A1R3VA07</accession>
<organism evidence="1 2">
    <name type="scientific">Mesorhizobium prunaredense</name>
    <dbReference type="NCBI Taxonomy" id="1631249"/>
    <lineage>
        <taxon>Bacteria</taxon>
        <taxon>Pseudomonadati</taxon>
        <taxon>Pseudomonadota</taxon>
        <taxon>Alphaproteobacteria</taxon>
        <taxon>Hyphomicrobiales</taxon>
        <taxon>Phyllobacteriaceae</taxon>
        <taxon>Mesorhizobium</taxon>
    </lineage>
</organism>
<name>A0A1R3VA07_9HYPH</name>
<dbReference type="Proteomes" id="UP000188388">
    <property type="component" value="Unassembled WGS sequence"/>
</dbReference>
<protein>
    <submittedName>
        <fullName evidence="1">Uncharacterized protein</fullName>
    </submittedName>
</protein>
<evidence type="ECO:0000313" key="1">
    <source>
        <dbReference type="EMBL" id="SIT56757.1"/>
    </source>
</evidence>
<gene>
    <name evidence="1" type="ORF">BQ8794_30206</name>
</gene>
<dbReference type="STRING" id="1631249.BQ8794_30206"/>
<reference evidence="2" key="1">
    <citation type="submission" date="2017-01" db="EMBL/GenBank/DDBJ databases">
        <authorList>
            <person name="Brunel B."/>
        </authorList>
    </citation>
    <scope>NUCLEOTIDE SEQUENCE [LARGE SCALE GENOMIC DNA]</scope>
</reference>
<dbReference type="EMBL" id="FTPD01000023">
    <property type="protein sequence ID" value="SIT56757.1"/>
    <property type="molecule type" value="Genomic_DNA"/>
</dbReference>
<keyword evidence="2" id="KW-1185">Reference proteome</keyword>
<sequence length="29" mass="3207">MPLDMSVVNDLTRFHGPGDVIDRLPRLAA</sequence>
<dbReference type="AlphaFoldDB" id="A0A1R3VA07"/>
<proteinExistence type="predicted"/>